<keyword evidence="3" id="KW-1185">Reference proteome</keyword>
<sequence length="113" mass="12972">MSTLFVSDWMSTVFVSDLMSTLFVSDWMSTVFVSDLMSTLFVSDWMSTVFADRATARRGFRMMYNKMHEYLPLELPVNDAKRIPDLSFFPPPPPPDQPHVPILQVRQCDASSD</sequence>
<dbReference type="AlphaFoldDB" id="A0A4C1U1C2"/>
<dbReference type="EMBL" id="BGZK01000115">
    <property type="protein sequence ID" value="GBP20141.1"/>
    <property type="molecule type" value="Genomic_DNA"/>
</dbReference>
<proteinExistence type="predicted"/>
<name>A0A4C1U1C2_EUMVA</name>
<comment type="caution">
    <text evidence="2">The sequence shown here is derived from an EMBL/GenBank/DDBJ whole genome shotgun (WGS) entry which is preliminary data.</text>
</comment>
<protein>
    <submittedName>
        <fullName evidence="2">Uncharacterized protein</fullName>
    </submittedName>
</protein>
<evidence type="ECO:0000313" key="2">
    <source>
        <dbReference type="EMBL" id="GBP20141.1"/>
    </source>
</evidence>
<organism evidence="2 3">
    <name type="scientific">Eumeta variegata</name>
    <name type="common">Bagworm moth</name>
    <name type="synonym">Eumeta japonica</name>
    <dbReference type="NCBI Taxonomy" id="151549"/>
    <lineage>
        <taxon>Eukaryota</taxon>
        <taxon>Metazoa</taxon>
        <taxon>Ecdysozoa</taxon>
        <taxon>Arthropoda</taxon>
        <taxon>Hexapoda</taxon>
        <taxon>Insecta</taxon>
        <taxon>Pterygota</taxon>
        <taxon>Neoptera</taxon>
        <taxon>Endopterygota</taxon>
        <taxon>Lepidoptera</taxon>
        <taxon>Glossata</taxon>
        <taxon>Ditrysia</taxon>
        <taxon>Tineoidea</taxon>
        <taxon>Psychidae</taxon>
        <taxon>Oiketicinae</taxon>
        <taxon>Eumeta</taxon>
    </lineage>
</organism>
<gene>
    <name evidence="2" type="ORF">EVAR_5571_1</name>
</gene>
<evidence type="ECO:0000313" key="3">
    <source>
        <dbReference type="Proteomes" id="UP000299102"/>
    </source>
</evidence>
<feature type="region of interest" description="Disordered" evidence="1">
    <location>
        <begin position="86"/>
        <end position="113"/>
    </location>
</feature>
<dbReference type="Proteomes" id="UP000299102">
    <property type="component" value="Unassembled WGS sequence"/>
</dbReference>
<evidence type="ECO:0000256" key="1">
    <source>
        <dbReference type="SAM" id="MobiDB-lite"/>
    </source>
</evidence>
<accession>A0A4C1U1C2</accession>
<reference evidence="2 3" key="1">
    <citation type="journal article" date="2019" name="Commun. Biol.">
        <title>The bagworm genome reveals a unique fibroin gene that provides high tensile strength.</title>
        <authorList>
            <person name="Kono N."/>
            <person name="Nakamura H."/>
            <person name="Ohtoshi R."/>
            <person name="Tomita M."/>
            <person name="Numata K."/>
            <person name="Arakawa K."/>
        </authorList>
    </citation>
    <scope>NUCLEOTIDE SEQUENCE [LARGE SCALE GENOMIC DNA]</scope>
</reference>
<feature type="compositionally biased region" description="Pro residues" evidence="1">
    <location>
        <begin position="89"/>
        <end position="98"/>
    </location>
</feature>